<organism evidence="11 12">
    <name type="scientific">Sediminispirochaeta smaragdinae (strain DSM 11293 / JCM 15392 / SEBR 4228)</name>
    <name type="common">Spirochaeta smaragdinae</name>
    <dbReference type="NCBI Taxonomy" id="573413"/>
    <lineage>
        <taxon>Bacteria</taxon>
        <taxon>Pseudomonadati</taxon>
        <taxon>Spirochaetota</taxon>
        <taxon>Spirochaetia</taxon>
        <taxon>Spirochaetales</taxon>
        <taxon>Spirochaetaceae</taxon>
        <taxon>Sediminispirochaeta</taxon>
    </lineage>
</organism>
<dbReference type="SUPFAM" id="SSF55874">
    <property type="entry name" value="ATPase domain of HSP90 chaperone/DNA topoisomerase II/histidine kinase"/>
    <property type="match status" value="1"/>
</dbReference>
<dbReference type="SMART" id="SM00091">
    <property type="entry name" value="PAS"/>
    <property type="match status" value="2"/>
</dbReference>
<dbReference type="GO" id="GO:0000155">
    <property type="term" value="F:phosphorelay sensor kinase activity"/>
    <property type="evidence" value="ECO:0007669"/>
    <property type="project" value="InterPro"/>
</dbReference>
<evidence type="ECO:0000256" key="1">
    <source>
        <dbReference type="ARBA" id="ARBA00000085"/>
    </source>
</evidence>
<dbReference type="InterPro" id="IPR000014">
    <property type="entry name" value="PAS"/>
</dbReference>
<dbReference type="InterPro" id="IPR004358">
    <property type="entry name" value="Sig_transdc_His_kin-like_C"/>
</dbReference>
<protein>
    <recommendedName>
        <fullName evidence="2">histidine kinase</fullName>
        <ecNumber evidence="2">2.7.13.3</ecNumber>
    </recommendedName>
</protein>
<dbReference type="Pfam" id="PF00989">
    <property type="entry name" value="PAS"/>
    <property type="match status" value="1"/>
</dbReference>
<dbReference type="GO" id="GO:0006355">
    <property type="term" value="P:regulation of DNA-templated transcription"/>
    <property type="evidence" value="ECO:0007669"/>
    <property type="project" value="InterPro"/>
</dbReference>
<reference evidence="11 12" key="1">
    <citation type="journal article" date="2010" name="Stand. Genomic Sci.">
        <title>Complete genome sequence of Spirochaeta smaragdinae type strain (SEBR 4228).</title>
        <authorList>
            <person name="Mavromatis K."/>
            <person name="Yasawong M."/>
            <person name="Chertkov O."/>
            <person name="Lapidus A."/>
            <person name="Lucas S."/>
            <person name="Nolan M."/>
            <person name="Del Rio T.G."/>
            <person name="Tice H."/>
            <person name="Cheng J.F."/>
            <person name="Pitluck S."/>
            <person name="Liolios K."/>
            <person name="Ivanova N."/>
            <person name="Tapia R."/>
            <person name="Han C."/>
            <person name="Bruce D."/>
            <person name="Goodwin L."/>
            <person name="Pati A."/>
            <person name="Chen A."/>
            <person name="Palaniappan K."/>
            <person name="Land M."/>
            <person name="Hauser L."/>
            <person name="Chang Y.J."/>
            <person name="Jeffries C.D."/>
            <person name="Detter J.C."/>
            <person name="Rohde M."/>
            <person name="Brambilla E."/>
            <person name="Spring S."/>
            <person name="Goker M."/>
            <person name="Sikorski J."/>
            <person name="Woyke T."/>
            <person name="Bristow J."/>
            <person name="Eisen J.A."/>
            <person name="Markowitz V."/>
            <person name="Hugenholtz P."/>
            <person name="Klenk H.P."/>
            <person name="Kyrpides N.C."/>
        </authorList>
    </citation>
    <scope>NUCLEOTIDE SEQUENCE [LARGE SCALE GENOMIC DNA]</scope>
    <source>
        <strain evidence="12">DSM 11293 / JCM 15392 / SEBR 4228</strain>
    </source>
</reference>
<dbReference type="InterPro" id="IPR035965">
    <property type="entry name" value="PAS-like_dom_sf"/>
</dbReference>
<keyword evidence="5 11" id="KW-0418">Kinase</keyword>
<dbReference type="CDD" id="cd00156">
    <property type="entry name" value="REC"/>
    <property type="match status" value="1"/>
</dbReference>
<dbReference type="NCBIfam" id="TIGR00229">
    <property type="entry name" value="sensory_box"/>
    <property type="match status" value="1"/>
</dbReference>
<gene>
    <name evidence="11" type="ordered locus">Spirs_4005</name>
</gene>
<evidence type="ECO:0000313" key="11">
    <source>
        <dbReference type="EMBL" id="ADK83090.1"/>
    </source>
</evidence>
<dbReference type="PANTHER" id="PTHR43047">
    <property type="entry name" value="TWO-COMPONENT HISTIDINE PROTEIN KINASE"/>
    <property type="match status" value="1"/>
</dbReference>
<evidence type="ECO:0000256" key="3">
    <source>
        <dbReference type="ARBA" id="ARBA00022553"/>
    </source>
</evidence>
<dbReference type="SUPFAM" id="SSF52172">
    <property type="entry name" value="CheY-like"/>
    <property type="match status" value="1"/>
</dbReference>
<dbReference type="InterPro" id="IPR011006">
    <property type="entry name" value="CheY-like_superfamily"/>
</dbReference>
<evidence type="ECO:0000313" key="12">
    <source>
        <dbReference type="Proteomes" id="UP000002318"/>
    </source>
</evidence>
<dbReference type="SUPFAM" id="SSF47226">
    <property type="entry name" value="Histidine-containing phosphotransfer domain, HPT domain"/>
    <property type="match status" value="1"/>
</dbReference>
<dbReference type="InterPro" id="IPR001789">
    <property type="entry name" value="Sig_transdc_resp-reg_receiver"/>
</dbReference>
<dbReference type="InterPro" id="IPR000700">
    <property type="entry name" value="PAS-assoc_C"/>
</dbReference>
<dbReference type="PROSITE" id="PS50113">
    <property type="entry name" value="PAC"/>
    <property type="match status" value="2"/>
</dbReference>
<dbReference type="InterPro" id="IPR013767">
    <property type="entry name" value="PAS_fold"/>
</dbReference>
<dbReference type="Gene3D" id="3.30.450.20">
    <property type="entry name" value="PAS domain"/>
    <property type="match status" value="2"/>
</dbReference>
<dbReference type="Pfam" id="PF00512">
    <property type="entry name" value="HisKA"/>
    <property type="match status" value="1"/>
</dbReference>
<dbReference type="SUPFAM" id="SSF47384">
    <property type="entry name" value="Homodimeric domain of signal transducing histidine kinase"/>
    <property type="match status" value="1"/>
</dbReference>
<dbReference type="Gene3D" id="3.40.50.2300">
    <property type="match status" value="1"/>
</dbReference>
<dbReference type="STRING" id="573413.Spirs_4005"/>
<dbReference type="SUPFAM" id="SSF55785">
    <property type="entry name" value="PYP-like sensor domain (PAS domain)"/>
    <property type="match status" value="2"/>
</dbReference>
<comment type="catalytic activity">
    <reaction evidence="1">
        <text>ATP + protein L-histidine = ADP + protein N-phospho-L-histidine.</text>
        <dbReference type="EC" id="2.7.13.3"/>
    </reaction>
</comment>
<dbReference type="PRINTS" id="PR00344">
    <property type="entry name" value="BCTRLSENSOR"/>
</dbReference>
<dbReference type="Pfam" id="PF00072">
    <property type="entry name" value="Response_reg"/>
    <property type="match status" value="1"/>
</dbReference>
<evidence type="ECO:0000259" key="9">
    <source>
        <dbReference type="PROSITE" id="PS50112"/>
    </source>
</evidence>
<dbReference type="EC" id="2.7.13.3" evidence="2"/>
<feature type="domain" description="PAS" evidence="9">
    <location>
        <begin position="165"/>
        <end position="217"/>
    </location>
</feature>
<dbReference type="PROSITE" id="PS50112">
    <property type="entry name" value="PAS"/>
    <property type="match status" value="1"/>
</dbReference>
<dbReference type="Proteomes" id="UP000002318">
    <property type="component" value="Chromosome"/>
</dbReference>
<dbReference type="KEGG" id="ssm:Spirs_4005"/>
<sequence length="813" mass="90610">MDKNENFLDSLSSFVREAHGVFDSPYARMLRLMCDNVPDLLWAKDLNNRFLFVNQAMCDKLLCARDTNEPIGKTDMFFALRERKNHPEQSDWHTFGEICRDSDLVVRQTAQAGRFDEFGNVRGEFLFLDVYKAPFRDEAGEIIGTVGCGRVVTDERRMVEALQEREEEYHRIVEQAASIIVKVDLSGQILFMNHFGLDLFGYTMDELYHKNAVGTIVSDKKSDDFFRKVPDQCCDGKTIEESVTRLGEHLYISWSNRPLYDTEGRCYGFLSIGNDVTDYKVRELELLEVRQKAASAELQKGVFLGTVTHELRTPLSGMLGVVDALLSSGRAPGVHEELSLLRDAAQTLLALVDDLVGVTNMNGFFPDIKASAFHLGKDLVGPVRRLMEPLARAKGLKLEVRVAPGVPTLLLGDTLRLRQIFYNLIGNAVKYTDQGRVLFSVEQDTPLFPEKGRQALVFSVSDTGNGIPDDVQGTLFDFFTRSSSPDQQRREGSGLGLAVVKRIVDAMGGKIEVHSDPESGAIFSIHLDLIHPEQDFPDDVCEDIPSLEKGDSQFLENAMPRILLADDNKLHRLSIGWALRDAGCRVVEARDGGEALAAAGAACPDAVILDIKMPGSEGVDLLQETRTLCSPDIPVLAVTAWISEEEQKKLLDSGYVAVLIKPVSRSRLYSCLAGALRTVSSSSSKEYGCGELGEADYEALVDRFFEKIKLASGRDREYLKEMASLFVKEFPQLLFAFEKELSQTPPDKDLLCNLMHSMCNYVSAVGEGALAGMIRGCEEQLAAGLCSEDEFRRLIENLRLFHRIMQDRFSSLL</sequence>
<keyword evidence="12" id="KW-1185">Reference proteome</keyword>
<dbReference type="eggNOG" id="COG0745">
    <property type="taxonomic scope" value="Bacteria"/>
</dbReference>
<dbReference type="InterPro" id="IPR036097">
    <property type="entry name" value="HisK_dim/P_sf"/>
</dbReference>
<dbReference type="RefSeq" id="WP_013256547.1">
    <property type="nucleotide sequence ID" value="NC_014364.1"/>
</dbReference>
<dbReference type="InterPro" id="IPR003661">
    <property type="entry name" value="HisK_dim/P_dom"/>
</dbReference>
<dbReference type="AlphaFoldDB" id="E1R9C1"/>
<dbReference type="PROSITE" id="PS50110">
    <property type="entry name" value="RESPONSE_REGULATORY"/>
    <property type="match status" value="1"/>
</dbReference>
<dbReference type="CDD" id="cd00130">
    <property type="entry name" value="PAS"/>
    <property type="match status" value="1"/>
</dbReference>
<name>E1R9C1_SEDSS</name>
<dbReference type="InterPro" id="IPR036641">
    <property type="entry name" value="HPT_dom_sf"/>
</dbReference>
<evidence type="ECO:0000259" key="10">
    <source>
        <dbReference type="PROSITE" id="PS50113"/>
    </source>
</evidence>
<dbReference type="Pfam" id="PF08448">
    <property type="entry name" value="PAS_4"/>
    <property type="match status" value="1"/>
</dbReference>
<dbReference type="InterPro" id="IPR013656">
    <property type="entry name" value="PAS_4"/>
</dbReference>
<evidence type="ECO:0000256" key="6">
    <source>
        <dbReference type="PROSITE-ProRule" id="PRU00169"/>
    </source>
</evidence>
<feature type="modified residue" description="4-aspartylphosphate" evidence="6">
    <location>
        <position position="610"/>
    </location>
</feature>
<dbReference type="SMART" id="SM00448">
    <property type="entry name" value="REC"/>
    <property type="match status" value="1"/>
</dbReference>
<dbReference type="eggNOG" id="COG2205">
    <property type="taxonomic scope" value="Bacteria"/>
</dbReference>
<feature type="domain" description="PAC" evidence="10">
    <location>
        <begin position="232"/>
        <end position="288"/>
    </location>
</feature>
<dbReference type="CDD" id="cd00082">
    <property type="entry name" value="HisKA"/>
    <property type="match status" value="1"/>
</dbReference>
<dbReference type="InterPro" id="IPR005467">
    <property type="entry name" value="His_kinase_dom"/>
</dbReference>
<dbReference type="InterPro" id="IPR003594">
    <property type="entry name" value="HATPase_dom"/>
</dbReference>
<dbReference type="HOGENOM" id="CLU_347103_0_0_12"/>
<dbReference type="PROSITE" id="PS50109">
    <property type="entry name" value="HIS_KIN"/>
    <property type="match status" value="1"/>
</dbReference>
<accession>E1R9C1</accession>
<dbReference type="InterPro" id="IPR036890">
    <property type="entry name" value="HATPase_C_sf"/>
</dbReference>
<evidence type="ECO:0000256" key="4">
    <source>
        <dbReference type="ARBA" id="ARBA00022679"/>
    </source>
</evidence>
<keyword evidence="4" id="KW-0808">Transferase</keyword>
<feature type="domain" description="PAC" evidence="10">
    <location>
        <begin position="111"/>
        <end position="164"/>
    </location>
</feature>
<feature type="domain" description="Response regulatory" evidence="8">
    <location>
        <begin position="561"/>
        <end position="676"/>
    </location>
</feature>
<dbReference type="EMBL" id="CP002116">
    <property type="protein sequence ID" value="ADK83090.1"/>
    <property type="molecule type" value="Genomic_DNA"/>
</dbReference>
<dbReference type="Gene3D" id="3.30.565.10">
    <property type="entry name" value="Histidine kinase-like ATPase, C-terminal domain"/>
    <property type="match status" value="1"/>
</dbReference>
<evidence type="ECO:0000256" key="5">
    <source>
        <dbReference type="ARBA" id="ARBA00022777"/>
    </source>
</evidence>
<feature type="domain" description="Histidine kinase" evidence="7">
    <location>
        <begin position="306"/>
        <end position="531"/>
    </location>
</feature>
<evidence type="ECO:0000259" key="7">
    <source>
        <dbReference type="PROSITE" id="PS50109"/>
    </source>
</evidence>
<proteinExistence type="predicted"/>
<evidence type="ECO:0000259" key="8">
    <source>
        <dbReference type="PROSITE" id="PS50110"/>
    </source>
</evidence>
<evidence type="ECO:0000256" key="2">
    <source>
        <dbReference type="ARBA" id="ARBA00012438"/>
    </source>
</evidence>
<dbReference type="SMART" id="SM00388">
    <property type="entry name" value="HisKA"/>
    <property type="match status" value="1"/>
</dbReference>
<keyword evidence="3 6" id="KW-0597">Phosphoprotein</keyword>
<dbReference type="SMART" id="SM00387">
    <property type="entry name" value="HATPase_c"/>
    <property type="match status" value="1"/>
</dbReference>
<dbReference type="Pfam" id="PF02518">
    <property type="entry name" value="HATPase_c"/>
    <property type="match status" value="1"/>
</dbReference>
<dbReference type="Gene3D" id="1.10.287.130">
    <property type="match status" value="1"/>
</dbReference>